<proteinExistence type="predicted"/>
<comment type="caution">
    <text evidence="1">The sequence shown here is derived from an EMBL/GenBank/DDBJ whole genome shotgun (WGS) entry which is preliminary data.</text>
</comment>
<keyword evidence="2" id="KW-1185">Reference proteome</keyword>
<sequence>MEDGLHKKCPEQVKAWEVMFAAWNEDKKHNPSPFTAPHAKKTLAEIRQELKEEEHAALGQAVDEESDASASSFLLLGLELEQTQ</sequence>
<reference evidence="1 2" key="1">
    <citation type="submission" date="2019-02" db="EMBL/GenBank/DDBJ databases">
        <title>Genome sequencing of the rare red list fungi Hericium alpestre (H. flagellum).</title>
        <authorList>
            <person name="Buettner E."/>
            <person name="Kellner H."/>
        </authorList>
    </citation>
    <scope>NUCLEOTIDE SEQUENCE [LARGE SCALE GENOMIC DNA]</scope>
    <source>
        <strain evidence="1 2">DSM 108284</strain>
    </source>
</reference>
<evidence type="ECO:0000313" key="1">
    <source>
        <dbReference type="EMBL" id="TFY79748.1"/>
    </source>
</evidence>
<evidence type="ECO:0000313" key="2">
    <source>
        <dbReference type="Proteomes" id="UP000298061"/>
    </source>
</evidence>
<dbReference type="EMBL" id="SFCI01000448">
    <property type="protein sequence ID" value="TFY79748.1"/>
    <property type="molecule type" value="Genomic_DNA"/>
</dbReference>
<name>A0A4Z0A213_9AGAM</name>
<dbReference type="AlphaFoldDB" id="A0A4Z0A213"/>
<protein>
    <submittedName>
        <fullName evidence="1">Uncharacterized protein</fullName>
    </submittedName>
</protein>
<accession>A0A4Z0A213</accession>
<dbReference type="Proteomes" id="UP000298061">
    <property type="component" value="Unassembled WGS sequence"/>
</dbReference>
<organism evidence="1 2">
    <name type="scientific">Hericium alpestre</name>
    <dbReference type="NCBI Taxonomy" id="135208"/>
    <lineage>
        <taxon>Eukaryota</taxon>
        <taxon>Fungi</taxon>
        <taxon>Dikarya</taxon>
        <taxon>Basidiomycota</taxon>
        <taxon>Agaricomycotina</taxon>
        <taxon>Agaricomycetes</taxon>
        <taxon>Russulales</taxon>
        <taxon>Hericiaceae</taxon>
        <taxon>Hericium</taxon>
    </lineage>
</organism>
<gene>
    <name evidence="1" type="ORF">EWM64_g4263</name>
</gene>